<evidence type="ECO:0000313" key="2">
    <source>
        <dbReference type="EMBL" id="KYH24634.1"/>
    </source>
</evidence>
<gene>
    <name evidence="2" type="ORF">HAPAU_36170</name>
</gene>
<evidence type="ECO:0000313" key="3">
    <source>
        <dbReference type="Proteomes" id="UP000075321"/>
    </source>
</evidence>
<comment type="caution">
    <text evidence="2">The sequence shown here is derived from an EMBL/GenBank/DDBJ whole genome shotgun (WGS) entry which is preliminary data.</text>
</comment>
<organism evidence="2 3">
    <name type="scientific">Halalkalicoccus paucihalophilus</name>
    <dbReference type="NCBI Taxonomy" id="1008153"/>
    <lineage>
        <taxon>Archaea</taxon>
        <taxon>Methanobacteriati</taxon>
        <taxon>Methanobacteriota</taxon>
        <taxon>Stenosarchaea group</taxon>
        <taxon>Halobacteria</taxon>
        <taxon>Halobacteriales</taxon>
        <taxon>Halococcaceae</taxon>
        <taxon>Halalkalicoccus</taxon>
    </lineage>
</organism>
<reference evidence="2 3" key="1">
    <citation type="submission" date="2016-02" db="EMBL/GenBank/DDBJ databases">
        <title>Genome sequence of Halalkalicoccus paucihalophilus DSM 24557.</title>
        <authorList>
            <person name="Poehlein A."/>
            <person name="Daniel R."/>
        </authorList>
    </citation>
    <scope>NUCLEOTIDE SEQUENCE [LARGE SCALE GENOMIC DNA]</scope>
    <source>
        <strain evidence="2 3">DSM 24557</strain>
    </source>
</reference>
<keyword evidence="3" id="KW-1185">Reference proteome</keyword>
<dbReference type="Pfam" id="PF24035">
    <property type="entry name" value="DUF7344"/>
    <property type="match status" value="1"/>
</dbReference>
<dbReference type="InterPro" id="IPR055768">
    <property type="entry name" value="DUF7344"/>
</dbReference>
<dbReference type="Proteomes" id="UP000075321">
    <property type="component" value="Unassembled WGS sequence"/>
</dbReference>
<feature type="domain" description="DUF7344" evidence="1">
    <location>
        <begin position="23"/>
        <end position="102"/>
    </location>
</feature>
<dbReference type="AlphaFoldDB" id="A0A151AAK9"/>
<dbReference type="InterPro" id="IPR036388">
    <property type="entry name" value="WH-like_DNA-bd_sf"/>
</dbReference>
<dbReference type="Gene3D" id="1.10.10.10">
    <property type="entry name" value="Winged helix-like DNA-binding domain superfamily/Winged helix DNA-binding domain"/>
    <property type="match status" value="1"/>
</dbReference>
<evidence type="ECO:0000259" key="1">
    <source>
        <dbReference type="Pfam" id="PF24035"/>
    </source>
</evidence>
<protein>
    <recommendedName>
        <fullName evidence="1">DUF7344 domain-containing protein</fullName>
    </recommendedName>
</protein>
<dbReference type="EMBL" id="LTAZ01000013">
    <property type="protein sequence ID" value="KYH24634.1"/>
    <property type="molecule type" value="Genomic_DNA"/>
</dbReference>
<sequence length="144" mass="16678">MTSEKPLKSQDNLEGGLSKDDLFHILSNSRRRDALHYLNEHDGQITMRDMAEWIAAREHNTSVSQLRSTERQPVYIALYQCHLPQLDDYGIIEYNQARGTIRRTNLADRLNPYLYLEQSNHTDGEMKERVVTFTKQLLSSPSVA</sequence>
<proteinExistence type="predicted"/>
<accession>A0A151AAK9</accession>
<name>A0A151AAK9_9EURY</name>
<dbReference type="PATRIC" id="fig|1008153.3.peg.3823"/>